<feature type="region of interest" description="Disordered" evidence="4">
    <location>
        <begin position="29"/>
        <end position="61"/>
    </location>
</feature>
<evidence type="ECO:0000256" key="3">
    <source>
        <dbReference type="ARBA" id="ARBA00022729"/>
    </source>
</evidence>
<dbReference type="Gene3D" id="3.40.190.10">
    <property type="entry name" value="Periplasmic binding protein-like II"/>
    <property type="match status" value="1"/>
</dbReference>
<evidence type="ECO:0000256" key="2">
    <source>
        <dbReference type="ARBA" id="ARBA00022448"/>
    </source>
</evidence>
<dbReference type="Proteomes" id="UP001314681">
    <property type="component" value="Unassembled WGS sequence"/>
</dbReference>
<dbReference type="PANTHER" id="PTHR30061">
    <property type="entry name" value="MALTOSE-BINDING PERIPLASMIC PROTEIN"/>
    <property type="match status" value="1"/>
</dbReference>
<feature type="signal peptide" evidence="5">
    <location>
        <begin position="1"/>
        <end position="21"/>
    </location>
</feature>
<comment type="caution">
    <text evidence="6">The sequence shown here is derived from an EMBL/GenBank/DDBJ whole genome shotgun (WGS) entry which is preliminary data.</text>
</comment>
<keyword evidence="2" id="KW-0813">Transport</keyword>
<feature type="compositionally biased region" description="Polar residues" evidence="4">
    <location>
        <begin position="29"/>
        <end position="44"/>
    </location>
</feature>
<comment type="similarity">
    <text evidence="1">Belongs to the bacterial solute-binding protein 1 family.</text>
</comment>
<protein>
    <submittedName>
        <fullName evidence="6">Sugar ABC transporter substrate-binding protein</fullName>
    </submittedName>
</protein>
<dbReference type="SUPFAM" id="SSF53850">
    <property type="entry name" value="Periplasmic binding protein-like II"/>
    <property type="match status" value="1"/>
</dbReference>
<feature type="chain" id="PRO_5045920592" evidence="5">
    <location>
        <begin position="22"/>
        <end position="462"/>
    </location>
</feature>
<dbReference type="InterPro" id="IPR006059">
    <property type="entry name" value="SBP"/>
</dbReference>
<accession>A0ABS6K6W8</accession>
<evidence type="ECO:0000256" key="4">
    <source>
        <dbReference type="SAM" id="MobiDB-lite"/>
    </source>
</evidence>
<evidence type="ECO:0000313" key="7">
    <source>
        <dbReference type="Proteomes" id="UP001314681"/>
    </source>
</evidence>
<dbReference type="Pfam" id="PF01547">
    <property type="entry name" value="SBP_bac_1"/>
    <property type="match status" value="1"/>
</dbReference>
<evidence type="ECO:0000313" key="6">
    <source>
        <dbReference type="EMBL" id="MBU9726269.1"/>
    </source>
</evidence>
<feature type="compositionally biased region" description="Basic and acidic residues" evidence="4">
    <location>
        <begin position="45"/>
        <end position="54"/>
    </location>
</feature>
<dbReference type="PROSITE" id="PS51257">
    <property type="entry name" value="PROKAR_LIPOPROTEIN"/>
    <property type="match status" value="1"/>
</dbReference>
<name>A0ABS6K6W8_9FIRM</name>
<keyword evidence="3 5" id="KW-0732">Signal</keyword>
<dbReference type="PANTHER" id="PTHR30061:SF50">
    <property type="entry name" value="MALTOSE_MALTODEXTRIN-BINDING PERIPLASMIC PROTEIN"/>
    <property type="match status" value="1"/>
</dbReference>
<keyword evidence="7" id="KW-1185">Reference proteome</keyword>
<organism evidence="6 7">
    <name type="scientific">Diplocloster modestus</name>
    <dbReference type="NCBI Taxonomy" id="2850322"/>
    <lineage>
        <taxon>Bacteria</taxon>
        <taxon>Bacillati</taxon>
        <taxon>Bacillota</taxon>
        <taxon>Clostridia</taxon>
        <taxon>Lachnospirales</taxon>
        <taxon>Lachnospiraceae</taxon>
        <taxon>Diplocloster</taxon>
    </lineage>
</organism>
<sequence length="462" mass="50851">MKKYLAIILAVCMALSLAACSGSKDGNDNGTAQSQDGGNAQVDNSGKDSDKGTNKDSGGNAGEEVTLNFLIMPDIEALQPTIDQFEELNPGVKINVESLPFDNMFEAIEVRLGAQEESVDMLLVDAPVVANYTAKGFLADLNEFVSDESKGRITESSLGAGTIGGELMALPLYSSCVNLYYNKAIFDEKGIPYPENDVDKRMTWEEVTEIAKQLTYEKDGKQIYGLSFEQINRPYQLLPLAQSLGADKFVSDDGMITTGYTNSPEMVKSCQWYYDTFNTWKISPKISADDAVGYFTGGQVAMFIGGSWQIPAMQDAGMDFGYAPHPYFEGGEATTPTGSWYAGVSNYSKNKEMAAKFVEWLTTDDEACQSNYEILKNLPCNISVLNSIDADPKFDEFPESVTKLNVYESMNTAKARPQMAGYEEWQNVIQQTYSDIMNGSDPQKALDSAVTEIDNQLRKYQN</sequence>
<evidence type="ECO:0000256" key="1">
    <source>
        <dbReference type="ARBA" id="ARBA00008520"/>
    </source>
</evidence>
<dbReference type="RefSeq" id="WP_158351171.1">
    <property type="nucleotide sequence ID" value="NZ_JAHQCX010000005.1"/>
</dbReference>
<dbReference type="EMBL" id="JAHQCX010000005">
    <property type="protein sequence ID" value="MBU9726269.1"/>
    <property type="molecule type" value="Genomic_DNA"/>
</dbReference>
<reference evidence="6 7" key="1">
    <citation type="submission" date="2021-06" db="EMBL/GenBank/DDBJ databases">
        <title>Description of novel taxa of the family Lachnospiraceae.</title>
        <authorList>
            <person name="Chaplin A.V."/>
            <person name="Sokolova S.R."/>
            <person name="Pikina A.P."/>
            <person name="Korzhanova M."/>
            <person name="Belova V."/>
            <person name="Korostin D."/>
            <person name="Efimov B.A."/>
        </authorList>
    </citation>
    <scope>NUCLEOTIDE SEQUENCE [LARGE SCALE GENOMIC DNA]</scope>
    <source>
        <strain evidence="6 7">ASD4241</strain>
    </source>
</reference>
<proteinExistence type="inferred from homology"/>
<gene>
    <name evidence="6" type="ORF">KTH90_09605</name>
</gene>
<dbReference type="CDD" id="cd13585">
    <property type="entry name" value="PBP2_TMBP_like"/>
    <property type="match status" value="1"/>
</dbReference>
<evidence type="ECO:0000256" key="5">
    <source>
        <dbReference type="SAM" id="SignalP"/>
    </source>
</evidence>